<gene>
    <name evidence="9" type="primary">coaD</name>
    <name evidence="11" type="ORF">BK816_05540</name>
</gene>
<dbReference type="GO" id="GO:0005737">
    <property type="term" value="C:cytoplasm"/>
    <property type="evidence" value="ECO:0007669"/>
    <property type="project" value="UniProtKB-SubCell"/>
</dbReference>
<feature type="binding site" evidence="9">
    <location>
        <position position="17"/>
    </location>
    <ligand>
        <name>ATP</name>
        <dbReference type="ChEBI" id="CHEBI:30616"/>
    </ligand>
</feature>
<keyword evidence="7 9" id="KW-0173">Coenzyme A biosynthesis</keyword>
<keyword evidence="4 9" id="KW-0547">Nucleotide-binding</keyword>
<feature type="binding site" evidence="9">
    <location>
        <begin position="123"/>
        <end position="129"/>
    </location>
    <ligand>
        <name>ATP</name>
        <dbReference type="ChEBI" id="CHEBI:30616"/>
    </ligand>
</feature>
<proteinExistence type="inferred from homology"/>
<dbReference type="KEGG" id="avu:BK816_05540"/>
<evidence type="ECO:0000256" key="7">
    <source>
        <dbReference type="ARBA" id="ARBA00022993"/>
    </source>
</evidence>
<keyword evidence="2 9" id="KW-0808">Transferase</keyword>
<dbReference type="RefSeq" id="WP_071164288.1">
    <property type="nucleotide sequence ID" value="NZ_CP017812.1"/>
</dbReference>
<keyword evidence="3 9" id="KW-0548">Nucleotidyltransferase</keyword>
<dbReference type="PRINTS" id="PR01020">
    <property type="entry name" value="LPSBIOSNTHSS"/>
</dbReference>
<evidence type="ECO:0000313" key="12">
    <source>
        <dbReference type="Proteomes" id="UP000176288"/>
    </source>
</evidence>
<sequence>METLVYPGSFDPFTLGHLDVITRACQLAPKVVVLVGHNVAKNYWFTPEERVEMLQAATKDLPQVEVRLWHGSTIAALEPYLPHAALIKGLRSGNDYDYELAQAVINRQLGQIETIFLPSTPSFSHISSSVVKELAQNDLDLSEFVTPEVANQLKQRLKTLKGKQ</sequence>
<keyword evidence="1 9" id="KW-0963">Cytoplasm</keyword>
<comment type="similarity">
    <text evidence="9">Belongs to the bacterial CoaD family.</text>
</comment>
<dbReference type="Proteomes" id="UP000176288">
    <property type="component" value="Chromosome"/>
</dbReference>
<dbReference type="InterPro" id="IPR001980">
    <property type="entry name" value="PPAT"/>
</dbReference>
<comment type="catalytic activity">
    <reaction evidence="8 9">
        <text>(R)-4'-phosphopantetheine + ATP + H(+) = 3'-dephospho-CoA + diphosphate</text>
        <dbReference type="Rhea" id="RHEA:19801"/>
        <dbReference type="ChEBI" id="CHEBI:15378"/>
        <dbReference type="ChEBI" id="CHEBI:30616"/>
        <dbReference type="ChEBI" id="CHEBI:33019"/>
        <dbReference type="ChEBI" id="CHEBI:57328"/>
        <dbReference type="ChEBI" id="CHEBI:61723"/>
        <dbReference type="EC" id="2.7.7.3"/>
    </reaction>
</comment>
<evidence type="ECO:0000259" key="10">
    <source>
        <dbReference type="Pfam" id="PF01467"/>
    </source>
</evidence>
<dbReference type="GO" id="GO:0004595">
    <property type="term" value="F:pantetheine-phosphate adenylyltransferase activity"/>
    <property type="evidence" value="ECO:0007669"/>
    <property type="project" value="UniProtKB-UniRule"/>
</dbReference>
<keyword evidence="5 9" id="KW-0067">ATP-binding</keyword>
<dbReference type="UniPathway" id="UPA00241">
    <property type="reaction ID" value="UER00355"/>
</dbReference>
<dbReference type="NCBIfam" id="TIGR00125">
    <property type="entry name" value="cyt_tran_rel"/>
    <property type="match status" value="1"/>
</dbReference>
<feature type="binding site" evidence="9">
    <location>
        <begin position="9"/>
        <end position="10"/>
    </location>
    <ligand>
        <name>ATP</name>
        <dbReference type="ChEBI" id="CHEBI:30616"/>
    </ligand>
</feature>
<comment type="subcellular location">
    <subcellularLocation>
        <location evidence="9">Cytoplasm</location>
    </subcellularLocation>
</comment>
<evidence type="ECO:0000256" key="9">
    <source>
        <dbReference type="HAMAP-Rule" id="MF_00151"/>
    </source>
</evidence>
<feature type="binding site" evidence="9">
    <location>
        <position position="74"/>
    </location>
    <ligand>
        <name>substrate</name>
    </ligand>
</feature>
<feature type="site" description="Transition state stabilizer" evidence="9">
    <location>
        <position position="17"/>
    </location>
</feature>
<evidence type="ECO:0000256" key="6">
    <source>
        <dbReference type="ARBA" id="ARBA00022842"/>
    </source>
</evidence>
<evidence type="ECO:0000256" key="1">
    <source>
        <dbReference type="ARBA" id="ARBA00022490"/>
    </source>
</evidence>
<dbReference type="AlphaFoldDB" id="A0A1D9MKX2"/>
<comment type="pathway">
    <text evidence="9">Cofactor biosynthesis; coenzyme A biosynthesis; CoA from (R)-pantothenate: step 4/5.</text>
</comment>
<comment type="function">
    <text evidence="9">Reversibly transfers an adenylyl group from ATP to 4'-phosphopantetheine, yielding dephospho-CoA (dPCoA) and pyrophosphate.</text>
</comment>
<feature type="binding site" evidence="9">
    <location>
        <position position="9"/>
    </location>
    <ligand>
        <name>substrate</name>
    </ligand>
</feature>
<dbReference type="Pfam" id="PF01467">
    <property type="entry name" value="CTP_transf_like"/>
    <property type="match status" value="1"/>
</dbReference>
<dbReference type="Gene3D" id="3.40.50.620">
    <property type="entry name" value="HUPs"/>
    <property type="match status" value="1"/>
</dbReference>
<feature type="binding site" evidence="9">
    <location>
        <begin position="89"/>
        <end position="91"/>
    </location>
    <ligand>
        <name>ATP</name>
        <dbReference type="ChEBI" id="CHEBI:30616"/>
    </ligand>
</feature>
<feature type="binding site" evidence="9">
    <location>
        <position position="41"/>
    </location>
    <ligand>
        <name>substrate</name>
    </ligand>
</feature>
<dbReference type="InterPro" id="IPR014729">
    <property type="entry name" value="Rossmann-like_a/b/a_fold"/>
</dbReference>
<protein>
    <recommendedName>
        <fullName evidence="9">Phosphopantetheine adenylyltransferase</fullName>
        <ecNumber evidence="9">2.7.7.3</ecNumber>
    </recommendedName>
    <alternativeName>
        <fullName evidence="9">Dephospho-CoA pyrophosphorylase</fullName>
    </alternativeName>
    <alternativeName>
        <fullName evidence="9">Pantetheine-phosphate adenylyltransferase</fullName>
        <shortName evidence="9">PPAT</shortName>
    </alternativeName>
</protein>
<reference evidence="11 12" key="1">
    <citation type="submission" date="2016-10" db="EMBL/GenBank/DDBJ databases">
        <title>Actinomyces aegypiusis sp. nov., isolated from the Aegypius monachus in Qinghai Tibet Plateau China.</title>
        <authorList>
            <person name="Wang Y."/>
        </authorList>
    </citation>
    <scope>NUCLEOTIDE SEQUENCE [LARGE SCALE GENOMIC DNA]</scope>
    <source>
        <strain evidence="11 12">VUL4_3</strain>
    </source>
</reference>
<accession>A0A1D9MKX2</accession>
<feature type="domain" description="Cytidyltransferase-like" evidence="10">
    <location>
        <begin position="5"/>
        <end position="133"/>
    </location>
</feature>
<name>A0A1D9MKX2_9ACTO</name>
<feature type="binding site" evidence="9">
    <location>
        <position position="88"/>
    </location>
    <ligand>
        <name>substrate</name>
    </ligand>
</feature>
<keyword evidence="12" id="KW-1185">Reference proteome</keyword>
<evidence type="ECO:0000256" key="4">
    <source>
        <dbReference type="ARBA" id="ARBA00022741"/>
    </source>
</evidence>
<dbReference type="PANTHER" id="PTHR21342:SF1">
    <property type="entry name" value="PHOSPHOPANTETHEINE ADENYLYLTRANSFERASE"/>
    <property type="match status" value="1"/>
</dbReference>
<evidence type="ECO:0000256" key="3">
    <source>
        <dbReference type="ARBA" id="ARBA00022695"/>
    </source>
</evidence>
<dbReference type="GO" id="GO:0015937">
    <property type="term" value="P:coenzyme A biosynthetic process"/>
    <property type="evidence" value="ECO:0007669"/>
    <property type="project" value="UniProtKB-UniRule"/>
</dbReference>
<dbReference type="EMBL" id="CP017812">
    <property type="protein sequence ID" value="AOZ72823.1"/>
    <property type="molecule type" value="Genomic_DNA"/>
</dbReference>
<dbReference type="SUPFAM" id="SSF52374">
    <property type="entry name" value="Nucleotidylyl transferase"/>
    <property type="match status" value="1"/>
</dbReference>
<evidence type="ECO:0000256" key="2">
    <source>
        <dbReference type="ARBA" id="ARBA00022679"/>
    </source>
</evidence>
<organism evidence="11 12">
    <name type="scientific">Boudabousia tangfeifanii</name>
    <dbReference type="NCBI Taxonomy" id="1912795"/>
    <lineage>
        <taxon>Bacteria</taxon>
        <taxon>Bacillati</taxon>
        <taxon>Actinomycetota</taxon>
        <taxon>Actinomycetes</taxon>
        <taxon>Actinomycetales</taxon>
        <taxon>Actinomycetaceae</taxon>
        <taxon>Boudabousia</taxon>
    </lineage>
</organism>
<dbReference type="PANTHER" id="PTHR21342">
    <property type="entry name" value="PHOSPHOPANTETHEINE ADENYLYLTRANSFERASE"/>
    <property type="match status" value="1"/>
</dbReference>
<evidence type="ECO:0000256" key="5">
    <source>
        <dbReference type="ARBA" id="ARBA00022840"/>
    </source>
</evidence>
<comment type="cofactor">
    <cofactor evidence="9">
        <name>Mg(2+)</name>
        <dbReference type="ChEBI" id="CHEBI:18420"/>
    </cofactor>
</comment>
<dbReference type="EC" id="2.7.7.3" evidence="9"/>
<dbReference type="InterPro" id="IPR004821">
    <property type="entry name" value="Cyt_trans-like"/>
</dbReference>
<dbReference type="STRING" id="1912795.BK816_05540"/>
<dbReference type="GO" id="GO:0005524">
    <property type="term" value="F:ATP binding"/>
    <property type="evidence" value="ECO:0007669"/>
    <property type="project" value="UniProtKB-KW"/>
</dbReference>
<evidence type="ECO:0000313" key="11">
    <source>
        <dbReference type="EMBL" id="AOZ72823.1"/>
    </source>
</evidence>
<evidence type="ECO:0000256" key="8">
    <source>
        <dbReference type="ARBA" id="ARBA00029346"/>
    </source>
</evidence>
<dbReference type="NCBIfam" id="TIGR01510">
    <property type="entry name" value="coaD_prev_kdtB"/>
    <property type="match status" value="1"/>
</dbReference>
<keyword evidence="6 9" id="KW-0460">Magnesium</keyword>
<feature type="binding site" evidence="9">
    <location>
        <position position="99"/>
    </location>
    <ligand>
        <name>ATP</name>
        <dbReference type="ChEBI" id="CHEBI:30616"/>
    </ligand>
</feature>
<comment type="subunit">
    <text evidence="9">Homohexamer.</text>
</comment>
<dbReference type="HAMAP" id="MF_00151">
    <property type="entry name" value="PPAT_bact"/>
    <property type="match status" value="1"/>
</dbReference>